<sequence length="137" mass="16052">METTQAAPHLPPETLVEIFSIVGEYNIKTLYSCLLVNKFWCESAALMLWKRPFEVTSLRASAKLVSIYFLFFSKETKAKLLNVDGIDVSHPTLRQPKIDYLAYLRHIDFNMVYRAVRMWVSYQTLNEPFNLELKKKQ</sequence>
<comment type="caution">
    <text evidence="1">The sequence shown here is derived from an EMBL/GenBank/DDBJ whole genome shotgun (WGS) entry which is preliminary data.</text>
</comment>
<proteinExistence type="predicted"/>
<evidence type="ECO:0000313" key="2">
    <source>
        <dbReference type="Proteomes" id="UP000789702"/>
    </source>
</evidence>
<name>A0ACA9P6Z5_9GLOM</name>
<evidence type="ECO:0000313" key="1">
    <source>
        <dbReference type="EMBL" id="CAG8694162.1"/>
    </source>
</evidence>
<dbReference type="EMBL" id="CAJVPU010024926">
    <property type="protein sequence ID" value="CAG8694162.1"/>
    <property type="molecule type" value="Genomic_DNA"/>
</dbReference>
<dbReference type="Proteomes" id="UP000789702">
    <property type="component" value="Unassembled WGS sequence"/>
</dbReference>
<protein>
    <submittedName>
        <fullName evidence="1">902_t:CDS:1</fullName>
    </submittedName>
</protein>
<feature type="non-terminal residue" evidence="1">
    <location>
        <position position="137"/>
    </location>
</feature>
<reference evidence="1" key="1">
    <citation type="submission" date="2021-06" db="EMBL/GenBank/DDBJ databases">
        <authorList>
            <person name="Kallberg Y."/>
            <person name="Tangrot J."/>
            <person name="Rosling A."/>
        </authorList>
    </citation>
    <scope>NUCLEOTIDE SEQUENCE</scope>
    <source>
        <strain evidence="1">IL203A</strain>
    </source>
</reference>
<gene>
    <name evidence="1" type="ORF">DHETER_LOCUS11408</name>
</gene>
<organism evidence="1 2">
    <name type="scientific">Dentiscutata heterogama</name>
    <dbReference type="NCBI Taxonomy" id="1316150"/>
    <lineage>
        <taxon>Eukaryota</taxon>
        <taxon>Fungi</taxon>
        <taxon>Fungi incertae sedis</taxon>
        <taxon>Mucoromycota</taxon>
        <taxon>Glomeromycotina</taxon>
        <taxon>Glomeromycetes</taxon>
        <taxon>Diversisporales</taxon>
        <taxon>Gigasporaceae</taxon>
        <taxon>Dentiscutata</taxon>
    </lineage>
</organism>
<keyword evidence="2" id="KW-1185">Reference proteome</keyword>
<accession>A0ACA9P6Z5</accession>